<keyword evidence="3" id="KW-1185">Reference proteome</keyword>
<protein>
    <submittedName>
        <fullName evidence="2">Uncharacterized protein</fullName>
    </submittedName>
</protein>
<evidence type="ECO:0000256" key="1">
    <source>
        <dbReference type="SAM" id="Phobius"/>
    </source>
</evidence>
<keyword evidence="1" id="KW-1133">Transmembrane helix</keyword>
<feature type="transmembrane region" description="Helical" evidence="1">
    <location>
        <begin position="79"/>
        <end position="100"/>
    </location>
</feature>
<accession>A0A512HW46</accession>
<comment type="caution">
    <text evidence="2">The sequence shown here is derived from an EMBL/GenBank/DDBJ whole genome shotgun (WGS) entry which is preliminary data.</text>
</comment>
<dbReference type="AlphaFoldDB" id="A0A512HW46"/>
<dbReference type="EMBL" id="BJZQ01000009">
    <property type="protein sequence ID" value="GEO89667.1"/>
    <property type="molecule type" value="Genomic_DNA"/>
</dbReference>
<dbReference type="RefSeq" id="WP_146827540.1">
    <property type="nucleotide sequence ID" value="NZ_BAAAYQ010000001.1"/>
</dbReference>
<organism evidence="2 3">
    <name type="scientific">Aeromicrobium flavum</name>
    <dbReference type="NCBI Taxonomy" id="416568"/>
    <lineage>
        <taxon>Bacteria</taxon>
        <taxon>Bacillati</taxon>
        <taxon>Actinomycetota</taxon>
        <taxon>Actinomycetes</taxon>
        <taxon>Propionibacteriales</taxon>
        <taxon>Nocardioidaceae</taxon>
        <taxon>Aeromicrobium</taxon>
    </lineage>
</organism>
<proteinExistence type="predicted"/>
<evidence type="ECO:0000313" key="3">
    <source>
        <dbReference type="Proteomes" id="UP000321769"/>
    </source>
</evidence>
<feature type="transmembrane region" description="Helical" evidence="1">
    <location>
        <begin position="20"/>
        <end position="43"/>
    </location>
</feature>
<keyword evidence="1" id="KW-0812">Transmembrane</keyword>
<name>A0A512HW46_9ACTN</name>
<dbReference type="Proteomes" id="UP000321769">
    <property type="component" value="Unassembled WGS sequence"/>
</dbReference>
<keyword evidence="1" id="KW-0472">Membrane</keyword>
<evidence type="ECO:0000313" key="2">
    <source>
        <dbReference type="EMBL" id="GEO89667.1"/>
    </source>
</evidence>
<dbReference type="OrthoDB" id="3748372at2"/>
<feature type="transmembrane region" description="Helical" evidence="1">
    <location>
        <begin position="52"/>
        <end position="73"/>
    </location>
</feature>
<sequence>MSNRLADSSEESLNLVRRRILAITWVVTSIHGLFGAIGAAYALGPDRRGDQIILLTVSVPLAFIIFGVTRVILDKPVFSWPSLPFLLILLIPTVAACFWLL</sequence>
<gene>
    <name evidence="2" type="ORF">AFL01nite_19940</name>
</gene>
<reference evidence="2 3" key="1">
    <citation type="submission" date="2019-07" db="EMBL/GenBank/DDBJ databases">
        <title>Whole genome shotgun sequence of Aeromicrobium flavum NBRC 107625.</title>
        <authorList>
            <person name="Hosoyama A."/>
            <person name="Uohara A."/>
            <person name="Ohji S."/>
            <person name="Ichikawa N."/>
        </authorList>
    </citation>
    <scope>NUCLEOTIDE SEQUENCE [LARGE SCALE GENOMIC DNA]</scope>
    <source>
        <strain evidence="2 3">NBRC 107625</strain>
    </source>
</reference>